<evidence type="ECO:0000313" key="2">
    <source>
        <dbReference type="Proteomes" id="UP000217954"/>
    </source>
</evidence>
<evidence type="ECO:0000313" key="1">
    <source>
        <dbReference type="EMBL" id="BAX98899.1"/>
    </source>
</evidence>
<name>A0A1Z4F122_9MYCO</name>
<dbReference type="Proteomes" id="UP000217954">
    <property type="component" value="Chromosome"/>
</dbReference>
<proteinExistence type="predicted"/>
<reference evidence="1 2" key="2">
    <citation type="journal article" date="2017" name="Int. J. Syst. Evol. Microbiol.">
        <title>Mycobacterium stephanolepidis sp. nov., a rapidly growing species related to Mycobacterium chelonae, isolated from marine teleost fish, Stephanolepis cirrhifer.</title>
        <authorList>
            <person name="Fukano H."/>
            <person name="Wada S."/>
            <person name="Kurata O."/>
            <person name="Katayama K."/>
            <person name="Fujiwara N."/>
            <person name="Hoshino Y."/>
        </authorList>
    </citation>
    <scope>NUCLEOTIDE SEQUENCE [LARGE SCALE GENOMIC DNA]</scope>
    <source>
        <strain evidence="1 2">NJB0901</strain>
    </source>
</reference>
<organism evidence="1 2">
    <name type="scientific">[Mycobacterium] stephanolepidis</name>
    <dbReference type="NCBI Taxonomy" id="1520670"/>
    <lineage>
        <taxon>Bacteria</taxon>
        <taxon>Bacillati</taxon>
        <taxon>Actinomycetota</taxon>
        <taxon>Actinomycetes</taxon>
        <taxon>Mycobacteriales</taxon>
        <taxon>Mycobacteriaceae</taxon>
        <taxon>Mycobacteroides</taxon>
    </lineage>
</organism>
<dbReference type="AlphaFoldDB" id="A0A1Z4F122"/>
<protein>
    <submittedName>
        <fullName evidence="1">Uncharacterized protein</fullName>
    </submittedName>
</protein>
<reference evidence="2" key="1">
    <citation type="journal article" date="2017" name="Genome Announc.">
        <title>Complete Genome Sequence of Mycobacterium stephanolepidis.</title>
        <authorList>
            <person name="Fukano H."/>
            <person name="Yoshida M."/>
            <person name="Katayama Y."/>
            <person name="Omatsu T."/>
            <person name="Mizutani T."/>
            <person name="Kurata O."/>
            <person name="Wada S."/>
            <person name="Hoshino Y."/>
        </authorList>
    </citation>
    <scope>NUCLEOTIDE SEQUENCE [LARGE SCALE GENOMIC DNA]</scope>
    <source>
        <strain evidence="2">NJB0901</strain>
    </source>
</reference>
<accession>A0A1Z4F122</accession>
<dbReference type="KEGG" id="mste:MSTE_03599"/>
<gene>
    <name evidence="1" type="ORF">MSTE_03599</name>
</gene>
<sequence>MTTSKTAPTVCPRETLPETLDCPRGCGYQVLARPVTAQGVWNAGPWRMQVHEMVAEVFGRCPMPPMVRKGAR</sequence>
<dbReference type="EMBL" id="AP018165">
    <property type="protein sequence ID" value="BAX98899.1"/>
    <property type="molecule type" value="Genomic_DNA"/>
</dbReference>
<keyword evidence="2" id="KW-1185">Reference proteome</keyword>